<comment type="caution">
    <text evidence="1">The sequence shown here is derived from an EMBL/GenBank/DDBJ whole genome shotgun (WGS) entry which is preliminary data.</text>
</comment>
<evidence type="ECO:0000313" key="2">
    <source>
        <dbReference type="Proteomes" id="UP000542742"/>
    </source>
</evidence>
<sequence>MGFSGRILVARISEPYQGGDVAVLWEDERAHGWRWVQLDGDVPGALEEVVAASGAPAIAAYVLDSDVADVEALTPSGRRFHTYLHPRTAAQFGAPALSQSPDEVLAAALGWSAEAGLVAEPAAVRAALEAHSVQAEDTLAGLIEALGISEEV</sequence>
<dbReference type="EMBL" id="JACHMF010000001">
    <property type="protein sequence ID" value="MBB4697231.1"/>
    <property type="molecule type" value="Genomic_DNA"/>
</dbReference>
<gene>
    <name evidence="1" type="ORF">BKA14_007379</name>
</gene>
<accession>A0A7W7CZ03</accession>
<keyword evidence="2" id="KW-1185">Reference proteome</keyword>
<dbReference type="AlphaFoldDB" id="A0A7W7CZ03"/>
<organism evidence="1 2">
    <name type="scientific">Paractinoplanes abujensis</name>
    <dbReference type="NCBI Taxonomy" id="882441"/>
    <lineage>
        <taxon>Bacteria</taxon>
        <taxon>Bacillati</taxon>
        <taxon>Actinomycetota</taxon>
        <taxon>Actinomycetes</taxon>
        <taxon>Micromonosporales</taxon>
        <taxon>Micromonosporaceae</taxon>
        <taxon>Paractinoplanes</taxon>
    </lineage>
</organism>
<reference evidence="1 2" key="1">
    <citation type="submission" date="2020-08" db="EMBL/GenBank/DDBJ databases">
        <title>Sequencing the genomes of 1000 actinobacteria strains.</title>
        <authorList>
            <person name="Klenk H.-P."/>
        </authorList>
    </citation>
    <scope>NUCLEOTIDE SEQUENCE [LARGE SCALE GENOMIC DNA]</scope>
    <source>
        <strain evidence="1 2">DSM 45518</strain>
    </source>
</reference>
<proteinExistence type="predicted"/>
<name>A0A7W7CZ03_9ACTN</name>
<dbReference type="Proteomes" id="UP000542742">
    <property type="component" value="Unassembled WGS sequence"/>
</dbReference>
<protein>
    <submittedName>
        <fullName evidence="1">Uncharacterized protein</fullName>
    </submittedName>
</protein>
<dbReference type="RefSeq" id="WP_184955373.1">
    <property type="nucleotide sequence ID" value="NZ_BOMC01000016.1"/>
</dbReference>
<evidence type="ECO:0000313" key="1">
    <source>
        <dbReference type="EMBL" id="MBB4697231.1"/>
    </source>
</evidence>